<protein>
    <submittedName>
        <fullName evidence="1">Uncharacterized protein</fullName>
    </submittedName>
</protein>
<organism evidence="1">
    <name type="scientific">mine drainage metagenome</name>
    <dbReference type="NCBI Taxonomy" id="410659"/>
    <lineage>
        <taxon>unclassified sequences</taxon>
        <taxon>metagenomes</taxon>
        <taxon>ecological metagenomes</taxon>
    </lineage>
</organism>
<evidence type="ECO:0000313" key="1">
    <source>
        <dbReference type="EMBL" id="OIQ78629.1"/>
    </source>
</evidence>
<reference evidence="1" key="1">
    <citation type="submission" date="2016-10" db="EMBL/GenBank/DDBJ databases">
        <title>Sequence of Gallionella enrichment culture.</title>
        <authorList>
            <person name="Poehlein A."/>
            <person name="Muehling M."/>
            <person name="Daniel R."/>
        </authorList>
    </citation>
    <scope>NUCLEOTIDE SEQUENCE</scope>
</reference>
<gene>
    <name evidence="1" type="ORF">GALL_396620</name>
</gene>
<comment type="caution">
    <text evidence="1">The sequence shown here is derived from an EMBL/GenBank/DDBJ whole genome shotgun (WGS) entry which is preliminary data.</text>
</comment>
<dbReference type="AlphaFoldDB" id="A0A1J5QRS1"/>
<dbReference type="EMBL" id="MLJW01001367">
    <property type="protein sequence ID" value="OIQ78629.1"/>
    <property type="molecule type" value="Genomic_DNA"/>
</dbReference>
<proteinExistence type="predicted"/>
<accession>A0A1J5QRS1</accession>
<name>A0A1J5QRS1_9ZZZZ</name>
<sequence>MFAFAGTDPGSQADAARRWEHRRLRHRIFTIAATLARAGRRSWLHLSTRSPWATLTLTGLSRLAALAPG</sequence>